<evidence type="ECO:0000256" key="12">
    <source>
        <dbReference type="ARBA" id="ARBA00023180"/>
    </source>
</evidence>
<dbReference type="GO" id="GO:0045211">
    <property type="term" value="C:postsynaptic membrane"/>
    <property type="evidence" value="ECO:0007669"/>
    <property type="project" value="UniProtKB-SubCell"/>
</dbReference>
<evidence type="ECO:0000256" key="7">
    <source>
        <dbReference type="ARBA" id="ARBA00023065"/>
    </source>
</evidence>
<dbReference type="InterPro" id="IPR036734">
    <property type="entry name" value="Neur_chan_lig-bd_sf"/>
</dbReference>
<keyword evidence="22" id="KW-1185">Reference proteome</keyword>
<keyword evidence="4" id="KW-0732">Signal</keyword>
<keyword evidence="12" id="KW-0325">Glycoprotein</keyword>
<sequence length="437" mass="49390">MTEVYKPCALSATSSFLIALLLISPGMVMCGSNLLTKFFAGYDKAVRPDFDKGKPLTIVVDMYVEAFGNIKEANMEYLVYGYFRQRWKDSRLTGRLNYTLTIKGGDIDNIWVPDPYCYNARESNMMLLDTQLHSRISIDPSGDVLYSKGVTLLASCNMDLRRFPLDSQSCCLKFGSYGYTTDHIIFEWGPAAVVVGSKEMAQFEYKGNNLSSNIAEFSTGNFSTVTVKFLFERRVGYYLIQVYLPDIFVVALSWIVFWMDKTEMGDRMALGITTILTIMFLLGSLNGSMPRVSYPKALDWYLLVSFTFVFLSLIECMIVFIFTLKSNKDKAPTKYKPNAIPLSRMVTNEVKLPPVKHHSNGIKKIQIDGELEVVYPTETTNRLPIDNGSPRDLIGGSYRRTAADSIDKASRVLFPVLFVIYNIVYWAVYALPGNKTQ</sequence>
<evidence type="ECO:0000256" key="8">
    <source>
        <dbReference type="ARBA" id="ARBA00023136"/>
    </source>
</evidence>
<dbReference type="OrthoDB" id="203862at2759"/>
<evidence type="ECO:0000259" key="20">
    <source>
        <dbReference type="Pfam" id="PF02932"/>
    </source>
</evidence>
<feature type="transmembrane region" description="Helical" evidence="18">
    <location>
        <begin position="235"/>
        <end position="257"/>
    </location>
</feature>
<keyword evidence="13" id="KW-0868">Chloride</keyword>
<organism evidence="21 22">
    <name type="scientific">Desmophyllum pertusum</name>
    <dbReference type="NCBI Taxonomy" id="174260"/>
    <lineage>
        <taxon>Eukaryota</taxon>
        <taxon>Metazoa</taxon>
        <taxon>Cnidaria</taxon>
        <taxon>Anthozoa</taxon>
        <taxon>Hexacorallia</taxon>
        <taxon>Scleractinia</taxon>
        <taxon>Caryophylliina</taxon>
        <taxon>Caryophylliidae</taxon>
        <taxon>Desmophyllum</taxon>
    </lineage>
</organism>
<keyword evidence="8 18" id="KW-0472">Membrane</keyword>
<dbReference type="SUPFAM" id="SSF90112">
    <property type="entry name" value="Neurotransmitter-gated ion-channel transmembrane pore"/>
    <property type="match status" value="1"/>
</dbReference>
<protein>
    <submittedName>
        <fullName evidence="21">Gamma-aminobutyric acid receptor subunit alpha-4</fullName>
    </submittedName>
</protein>
<dbReference type="InterPro" id="IPR036719">
    <property type="entry name" value="Neuro-gated_channel_TM_sf"/>
</dbReference>
<keyword evidence="9" id="KW-1015">Disulfide bond</keyword>
<dbReference type="NCBIfam" id="TIGR00860">
    <property type="entry name" value="LIC"/>
    <property type="match status" value="1"/>
</dbReference>
<dbReference type="InterPro" id="IPR018000">
    <property type="entry name" value="Neurotransmitter_ion_chnl_CS"/>
</dbReference>
<feature type="transmembrane region" description="Helical" evidence="18">
    <location>
        <begin position="300"/>
        <end position="324"/>
    </location>
</feature>
<evidence type="ECO:0000256" key="6">
    <source>
        <dbReference type="ARBA" id="ARBA00023018"/>
    </source>
</evidence>
<evidence type="ECO:0000256" key="15">
    <source>
        <dbReference type="ARBA" id="ARBA00023286"/>
    </source>
</evidence>
<dbReference type="GO" id="GO:0034707">
    <property type="term" value="C:chloride channel complex"/>
    <property type="evidence" value="ECO:0007669"/>
    <property type="project" value="UniProtKB-KW"/>
</dbReference>
<dbReference type="FunFam" id="2.70.170.10:FF:000045">
    <property type="entry name" value="Predicted protein"/>
    <property type="match status" value="1"/>
</dbReference>
<dbReference type="Gene3D" id="2.70.170.10">
    <property type="entry name" value="Neurotransmitter-gated ion-channel ligand-binding domain"/>
    <property type="match status" value="1"/>
</dbReference>
<dbReference type="InterPro" id="IPR006201">
    <property type="entry name" value="Neur_channel"/>
</dbReference>
<evidence type="ECO:0000256" key="18">
    <source>
        <dbReference type="RuleBase" id="RU000687"/>
    </source>
</evidence>
<comment type="similarity">
    <text evidence="18">Belongs to the ligand-gated ion channel (TC 1.A.9) family.</text>
</comment>
<dbReference type="InterPro" id="IPR006029">
    <property type="entry name" value="Neurotrans-gated_channel_TM"/>
</dbReference>
<dbReference type="CDD" id="cd19049">
    <property type="entry name" value="LGIC_TM_anion"/>
    <property type="match status" value="1"/>
</dbReference>
<evidence type="ECO:0000256" key="1">
    <source>
        <dbReference type="ARBA" id="ARBA00022448"/>
    </source>
</evidence>
<evidence type="ECO:0000256" key="13">
    <source>
        <dbReference type="ARBA" id="ARBA00023214"/>
    </source>
</evidence>
<dbReference type="PANTHER" id="PTHR18945">
    <property type="entry name" value="NEUROTRANSMITTER GATED ION CHANNEL"/>
    <property type="match status" value="1"/>
</dbReference>
<feature type="domain" description="Neurotransmitter-gated ion-channel ligand-binding" evidence="19">
    <location>
        <begin position="33"/>
        <end position="234"/>
    </location>
</feature>
<dbReference type="CDD" id="cd18990">
    <property type="entry name" value="LGIC_ECD_GABAAR"/>
    <property type="match status" value="1"/>
</dbReference>
<comment type="caution">
    <text evidence="21">The sequence shown here is derived from an EMBL/GenBank/DDBJ whole genome shotgun (WGS) entry which is preliminary data.</text>
</comment>
<evidence type="ECO:0000313" key="22">
    <source>
        <dbReference type="Proteomes" id="UP001163046"/>
    </source>
</evidence>
<gene>
    <name evidence="21" type="primary">GABRA4_2</name>
    <name evidence="21" type="ORF">OS493_013391</name>
</gene>
<evidence type="ECO:0000256" key="10">
    <source>
        <dbReference type="ARBA" id="ARBA00023170"/>
    </source>
</evidence>
<evidence type="ECO:0000256" key="5">
    <source>
        <dbReference type="ARBA" id="ARBA00022989"/>
    </source>
</evidence>
<dbReference type="Proteomes" id="UP001163046">
    <property type="component" value="Unassembled WGS sequence"/>
</dbReference>
<keyword evidence="16 18" id="KW-0407">Ion channel</keyword>
<keyword evidence="11" id="KW-0869">Chloride channel</keyword>
<comment type="subcellular location">
    <subcellularLocation>
        <location evidence="17">Postsynaptic cell membrane</location>
        <topology evidence="17">Multi-pass membrane protein</topology>
    </subcellularLocation>
</comment>
<dbReference type="EMBL" id="MU827783">
    <property type="protein sequence ID" value="KAJ7336017.1"/>
    <property type="molecule type" value="Genomic_DNA"/>
</dbReference>
<dbReference type="PRINTS" id="PR00252">
    <property type="entry name" value="NRIONCHANNEL"/>
</dbReference>
<dbReference type="InterPro" id="IPR038050">
    <property type="entry name" value="Neuro_actylchol_rec"/>
</dbReference>
<feature type="domain" description="Neurotransmitter-gated ion-channel transmembrane" evidence="20">
    <location>
        <begin position="242"/>
        <end position="333"/>
    </location>
</feature>
<dbReference type="GO" id="GO:0004890">
    <property type="term" value="F:GABA-A receptor activity"/>
    <property type="evidence" value="ECO:0007669"/>
    <property type="project" value="InterPro"/>
</dbReference>
<keyword evidence="6" id="KW-0770">Synapse</keyword>
<dbReference type="SUPFAM" id="SSF63712">
    <property type="entry name" value="Nicotinic receptor ligand binding domain-like"/>
    <property type="match status" value="1"/>
</dbReference>
<evidence type="ECO:0000256" key="2">
    <source>
        <dbReference type="ARBA" id="ARBA00022475"/>
    </source>
</evidence>
<accession>A0A9X0CHE4</accession>
<feature type="transmembrane region" description="Helical" evidence="18">
    <location>
        <begin position="412"/>
        <end position="431"/>
    </location>
</feature>
<dbReference type="PRINTS" id="PR01079">
    <property type="entry name" value="GABAARALPHA"/>
</dbReference>
<dbReference type="Pfam" id="PF02932">
    <property type="entry name" value="Neur_chan_memb"/>
    <property type="match status" value="1"/>
</dbReference>
<keyword evidence="15" id="KW-1071">Ligand-gated ion channel</keyword>
<dbReference type="InterPro" id="IPR001390">
    <property type="entry name" value="GABAAa_rcpt"/>
</dbReference>
<keyword evidence="14" id="KW-0628">Postsynaptic cell membrane</keyword>
<evidence type="ECO:0000256" key="17">
    <source>
        <dbReference type="ARBA" id="ARBA00034104"/>
    </source>
</evidence>
<feature type="transmembrane region" description="Helical" evidence="18">
    <location>
        <begin position="269"/>
        <end position="288"/>
    </location>
</feature>
<dbReference type="InterPro" id="IPR006202">
    <property type="entry name" value="Neur_chan_lig-bd"/>
</dbReference>
<keyword evidence="3 18" id="KW-0812">Transmembrane</keyword>
<proteinExistence type="inferred from homology"/>
<dbReference type="Gene3D" id="1.20.58.390">
    <property type="entry name" value="Neurotransmitter-gated ion-channel transmembrane domain"/>
    <property type="match status" value="1"/>
</dbReference>
<evidence type="ECO:0000256" key="3">
    <source>
        <dbReference type="ARBA" id="ARBA00022692"/>
    </source>
</evidence>
<evidence type="ECO:0000256" key="11">
    <source>
        <dbReference type="ARBA" id="ARBA00023173"/>
    </source>
</evidence>
<dbReference type="PROSITE" id="PS00236">
    <property type="entry name" value="NEUROTR_ION_CHANNEL"/>
    <property type="match status" value="1"/>
</dbReference>
<dbReference type="GO" id="GO:0005254">
    <property type="term" value="F:chloride channel activity"/>
    <property type="evidence" value="ECO:0007669"/>
    <property type="project" value="UniProtKB-KW"/>
</dbReference>
<dbReference type="AlphaFoldDB" id="A0A9X0CHE4"/>
<evidence type="ECO:0000256" key="16">
    <source>
        <dbReference type="ARBA" id="ARBA00023303"/>
    </source>
</evidence>
<keyword evidence="7 18" id="KW-0406">Ion transport</keyword>
<keyword evidence="5 18" id="KW-1133">Transmembrane helix</keyword>
<dbReference type="Pfam" id="PF02931">
    <property type="entry name" value="Neur_chan_LBD"/>
    <property type="match status" value="1"/>
</dbReference>
<evidence type="ECO:0000259" key="19">
    <source>
        <dbReference type="Pfam" id="PF02931"/>
    </source>
</evidence>
<evidence type="ECO:0000256" key="14">
    <source>
        <dbReference type="ARBA" id="ARBA00023257"/>
    </source>
</evidence>
<dbReference type="PRINTS" id="PR00253">
    <property type="entry name" value="GABAARECEPTR"/>
</dbReference>
<dbReference type="GO" id="GO:0005230">
    <property type="term" value="F:extracellular ligand-gated monoatomic ion channel activity"/>
    <property type="evidence" value="ECO:0007669"/>
    <property type="project" value="InterPro"/>
</dbReference>
<evidence type="ECO:0000313" key="21">
    <source>
        <dbReference type="EMBL" id="KAJ7336017.1"/>
    </source>
</evidence>
<name>A0A9X0CHE4_9CNID</name>
<reference evidence="21" key="1">
    <citation type="submission" date="2023-01" db="EMBL/GenBank/DDBJ databases">
        <title>Genome assembly of the deep-sea coral Lophelia pertusa.</title>
        <authorList>
            <person name="Herrera S."/>
            <person name="Cordes E."/>
        </authorList>
    </citation>
    <scope>NUCLEOTIDE SEQUENCE</scope>
    <source>
        <strain evidence="21">USNM1676648</strain>
        <tissue evidence="21">Polyp</tissue>
    </source>
</reference>
<keyword evidence="1 18" id="KW-0813">Transport</keyword>
<dbReference type="InterPro" id="IPR006028">
    <property type="entry name" value="GABAA/Glycine_rcpt"/>
</dbReference>
<keyword evidence="2" id="KW-1003">Cell membrane</keyword>
<dbReference type="FunFam" id="1.20.58.390:FF:000137">
    <property type="entry name" value="Predicted protein"/>
    <property type="match status" value="1"/>
</dbReference>
<evidence type="ECO:0000256" key="4">
    <source>
        <dbReference type="ARBA" id="ARBA00022729"/>
    </source>
</evidence>
<evidence type="ECO:0000256" key="9">
    <source>
        <dbReference type="ARBA" id="ARBA00023157"/>
    </source>
</evidence>
<keyword evidence="10 21" id="KW-0675">Receptor</keyword>